<dbReference type="Pfam" id="PF01899">
    <property type="entry name" value="MNHE"/>
    <property type="match status" value="1"/>
</dbReference>
<dbReference type="GO" id="GO:0008324">
    <property type="term" value="F:monoatomic cation transmembrane transporter activity"/>
    <property type="evidence" value="ECO:0007669"/>
    <property type="project" value="InterPro"/>
</dbReference>
<comment type="similarity">
    <text evidence="2">Belongs to the CPA3 antiporters (TC 2.A.63) subunit E family.</text>
</comment>
<dbReference type="InterPro" id="IPR002758">
    <property type="entry name" value="Cation_antiport_E"/>
</dbReference>
<evidence type="ECO:0000256" key="3">
    <source>
        <dbReference type="ARBA" id="ARBA00022475"/>
    </source>
</evidence>
<dbReference type="Proteomes" id="UP000501891">
    <property type="component" value="Chromosome"/>
</dbReference>
<reference evidence="7" key="1">
    <citation type="submission" date="2020-04" db="EMBL/GenBank/DDBJ databases">
        <title>A desert anoxygenic phototrophic bacterium fixes CO2 using RubisCO under aerobic conditions.</title>
        <authorList>
            <person name="Tang K."/>
        </authorList>
    </citation>
    <scope>NUCLEOTIDE SEQUENCE [LARGE SCALE GENOMIC DNA]</scope>
    <source>
        <strain evidence="7">MIMtkB3</strain>
    </source>
</reference>
<evidence type="ECO:0000256" key="4">
    <source>
        <dbReference type="ARBA" id="ARBA00022692"/>
    </source>
</evidence>
<evidence type="ECO:0000256" key="2">
    <source>
        <dbReference type="ARBA" id="ARBA00006228"/>
    </source>
</evidence>
<gene>
    <name evidence="7" type="ORF">HHL28_09735</name>
</gene>
<dbReference type="EMBL" id="CP051775">
    <property type="protein sequence ID" value="QJE73337.1"/>
    <property type="molecule type" value="Genomic_DNA"/>
</dbReference>
<keyword evidence="5" id="KW-1133">Transmembrane helix</keyword>
<evidence type="ECO:0000256" key="1">
    <source>
        <dbReference type="ARBA" id="ARBA00004651"/>
    </source>
</evidence>
<dbReference type="PIRSF" id="PIRSF019239">
    <property type="entry name" value="MrpE"/>
    <property type="match status" value="1"/>
</dbReference>
<keyword evidence="6" id="KW-0472">Membrane</keyword>
<comment type="subcellular location">
    <subcellularLocation>
        <location evidence="1">Cell membrane</location>
        <topology evidence="1">Multi-pass membrane protein</topology>
    </subcellularLocation>
</comment>
<keyword evidence="8" id="KW-1185">Reference proteome</keyword>
<dbReference type="PANTHER" id="PTHR34584">
    <property type="entry name" value="NA(+)/H(+) ANTIPORTER SUBUNIT E1"/>
    <property type="match status" value="1"/>
</dbReference>
<organism evidence="7 8">
    <name type="scientific">Aerophototrophica crusticola</name>
    <dbReference type="NCBI Taxonomy" id="1709002"/>
    <lineage>
        <taxon>Bacteria</taxon>
        <taxon>Pseudomonadati</taxon>
        <taxon>Pseudomonadota</taxon>
        <taxon>Alphaproteobacteria</taxon>
        <taxon>Rhodospirillales</taxon>
        <taxon>Rhodospirillaceae</taxon>
        <taxon>Aerophototrophica</taxon>
    </lineage>
</organism>
<accession>A0A858R7H4</accession>
<dbReference type="PANTHER" id="PTHR34584:SF1">
    <property type="entry name" value="NA(+)_H(+) ANTIPORTER SUBUNIT E1"/>
    <property type="match status" value="1"/>
</dbReference>
<sequence length="157" mass="17644">MILLVMNILLAVAWMAVNGDFSGAGFVAGFILSHIVLYLARRLFPEQRYFRTLWGSVAFTLWFLKEVWVSSVRVAKAVVGIGPKPTPAVVAIPLDARTDFEITLLACCITLTPGTLSLDVSPDRKTLYIHSMFTDDVDALRRETKETMERRILEVLR</sequence>
<evidence type="ECO:0000313" key="8">
    <source>
        <dbReference type="Proteomes" id="UP000501891"/>
    </source>
</evidence>
<dbReference type="GO" id="GO:0005886">
    <property type="term" value="C:plasma membrane"/>
    <property type="evidence" value="ECO:0007669"/>
    <property type="project" value="UniProtKB-SubCell"/>
</dbReference>
<dbReference type="AlphaFoldDB" id="A0A858R7H4"/>
<evidence type="ECO:0000256" key="6">
    <source>
        <dbReference type="ARBA" id="ARBA00023136"/>
    </source>
</evidence>
<proteinExistence type="inferred from homology"/>
<evidence type="ECO:0000256" key="5">
    <source>
        <dbReference type="ARBA" id="ARBA00022989"/>
    </source>
</evidence>
<keyword evidence="4" id="KW-0812">Transmembrane</keyword>
<dbReference type="KEGG" id="acru:HHL28_09735"/>
<protein>
    <submittedName>
        <fullName evidence="7">Na+/H+ antiporter subunit E</fullName>
    </submittedName>
</protein>
<name>A0A858R7H4_9PROT</name>
<keyword evidence="3" id="KW-1003">Cell membrane</keyword>
<evidence type="ECO:0000313" key="7">
    <source>
        <dbReference type="EMBL" id="QJE73337.1"/>
    </source>
</evidence>